<accession>A0A1D1XRC7</accession>
<feature type="compositionally biased region" description="Basic and acidic residues" evidence="6">
    <location>
        <begin position="1773"/>
        <end position="1783"/>
    </location>
</feature>
<evidence type="ECO:0000259" key="8">
    <source>
        <dbReference type="Pfam" id="PF11732"/>
    </source>
</evidence>
<comment type="subcellular location">
    <subcellularLocation>
        <location evidence="1">Nucleus</location>
    </subcellularLocation>
</comment>
<dbReference type="GO" id="GO:0000445">
    <property type="term" value="C:THO complex part of transcription export complex"/>
    <property type="evidence" value="ECO:0007669"/>
    <property type="project" value="TreeGrafter"/>
</dbReference>
<evidence type="ECO:0000256" key="6">
    <source>
        <dbReference type="SAM" id="MobiDB-lite"/>
    </source>
</evidence>
<sequence>GKRRKECRNSASPLRSLFSNGKRIAAPLFASPGNLRPSPVPGPQIRRTPETLGGVLLSAQSSPVFSTSFPSGHIAGAAMSVQSPEYKYVTEEALREWRSSSSSFKLPDDVPMPRFLYELCWAVVRGELPFQKCRVAMDSAAFLAQYSKDEIASVLADIVAHMGQDHTMPGEYRSRLVKMAKWLVESSLVPCRLFQERCEEDFLWESELTKIKAQDLKAKEVRVNTRLLYQQTKFNLLREESEGYAKLVTLLCQNGLVRPDNASTATVSLIKSLIGHFDLDPNRVFDIVLECFELHPDCNIFYDLIPMFPKSHASQILGFKFQYYQRMDVNSGVPSGLYCLAALLVKAELIDLDSIYAHLLPKDSEAFEHYDIFLATRFEMVNKIGKINLAATGKDLTDEEKPDFAVDLFAAMDMEAKAVSERAHELDSNQSLGLFIGFLSVDDWYHAQILFDRLSHLNPVEHIKICEGLFRIIERTISSAYSIVCQMRSESSGATTASFSDALVSSNVCLHPSSFVDLPRGLFQMLNAAGPYLYRDSMLLQKVCRVLKAYYVSAHELVHSPMTITLPESNDEGKLNPVLRLKEAKQKVEEAMGSCLLPSLQLIPANPSVGQEIWEVLCLLPYETRYRLYGEWEKEDEQIPMVLAARQTAKLDTRRILKRLAKENLKQHGRTVAKLAHANPVTVIRTIVHQIEAYRDMITPVVDAFKYLTQLEYDILEYVVIERLAQGGRDTLKEDGLNLSDWLQSLASFWGHLCKKYPSMELRGLFDYLVNQLKKGSGIELVVLQELMQHMANVQYTENMTEDQLDAMAGGETLRSQFTMFGISKTNKALSKSTSRLRDSLFPRDEPNLAVPLLLLIAQHRSMVVINADVPYIKMVSEQFDRCHGTLLQYVEFLCSAVTPPAYAQFIPSLDDLVHTYHLDPEAAFLIYRPVMRLFKCLRGHEIYWPLSVPLDVENHTTEKELELSLDVLLEMTSPRTSIRWLDLLGIVRTMLPSKVWNSLSPDLYATFWGLTLYDLYVPRNRYESEIAKQHGNLKALEEFSDNSSSAITKRKKDKEKIQELLDKLTAELQKHEEHVASVRDRLSHEKDKWLSSCPDMLKTNIEFLQRCILPRCIFSMLDAAFCAIFVHTLHSLGTPYFNTVNHIDVLLCKTLHPMICCCTEYEAGRLGRFLYETLKMAYRWKSDESIYERECGNMPGFAVYYRFPNSQRVTFSQFVKVHAKWNTRITRVLILCLESSEYMEIRNALITLTKISSVFPVTRKSGVNLEKRVARIKNDEREDLKVLAIGVAAALGARKSSWVSEDEFYMGLIDLKHAASPAKSTPNTLGILQNGSQSESAVIKSGTMGNQFQALAIGVKDQVLRAKPSDGMSERTEGIPVSKPDSVQQKVRVALGNSSDLMTTVVCKPSAGQTSMEEVTRVPGEENIVKTTSKASTDSEPRPHAKRSTHAGLAKQSKQELLKDESRSEKSIGRGSGQNSSATTGREALAQSLEGRQGGAASLPSTNGSSVLSYVKGPVASSKLAADIHGGLPKIESGPTKPGDLRVSGGNDIDDSDVPEKPRPLSSRRGHSPLHDDSLTARAADKQQKRPVPSEELERLSKRRKGDTESKDSEGIEVRISDREKPSDSRVIDKSLPSDHENFGNEEQTLNRLADKFLDKVKDKPNERYDKDHREKGDRPEKLRGEDALDKSRDRSMERYSSERSAERMQERGTDRNLERTMDKTRDERGKDDRSKIRHSEPSLDKSHSDDRFHSQSLPPPPPLPPSFVPQSFGGSRRDEEVDRRAVSNRHTQRLSPKHDEKERRRSEENLSVSHDDAKRRREEDFRDRKRDERDGLPVKVEEREREKGNMLKDDTESAAAASKRRKIKRDHPSVAEAGEYTPVTPPPPPPLTLGISQRFDGREGGERKGVLVQNRAAYVEEPVQRNHAKEAASKITRRDNEQIYEREWEEEKRQRTEVKRKHRK</sequence>
<keyword evidence="5" id="KW-0175">Coiled coil</keyword>
<name>A0A1D1XRC7_9ARAE</name>
<feature type="compositionally biased region" description="Basic and acidic residues" evidence="6">
    <location>
        <begin position="1921"/>
        <end position="1955"/>
    </location>
</feature>
<feature type="coiled-coil region" evidence="5">
    <location>
        <begin position="1048"/>
        <end position="1089"/>
    </location>
</feature>
<feature type="domain" description="THO complex subunitTHOC2 N-terminal" evidence="8">
    <location>
        <begin position="672"/>
        <end position="747"/>
    </location>
</feature>
<feature type="compositionally biased region" description="Basic and acidic residues" evidence="6">
    <location>
        <begin position="1650"/>
        <end position="1751"/>
    </location>
</feature>
<feature type="non-terminal residue" evidence="10">
    <location>
        <position position="1"/>
    </location>
</feature>
<feature type="compositionally biased region" description="Basic and acidic residues" evidence="6">
    <location>
        <begin position="1454"/>
        <end position="1469"/>
    </location>
</feature>
<dbReference type="GO" id="GO:0006406">
    <property type="term" value="P:mRNA export from nucleus"/>
    <property type="evidence" value="ECO:0007669"/>
    <property type="project" value="InterPro"/>
</dbReference>
<evidence type="ECO:0000259" key="9">
    <source>
        <dbReference type="Pfam" id="PF16134"/>
    </source>
</evidence>
<keyword evidence="4" id="KW-0539">Nucleus</keyword>
<dbReference type="GO" id="GO:0003729">
    <property type="term" value="F:mRNA binding"/>
    <property type="evidence" value="ECO:0007669"/>
    <property type="project" value="TreeGrafter"/>
</dbReference>
<evidence type="ECO:0000256" key="4">
    <source>
        <dbReference type="ARBA" id="ARBA00023242"/>
    </source>
</evidence>
<feature type="region of interest" description="Disordered" evidence="6">
    <location>
        <begin position="1527"/>
        <end position="1900"/>
    </location>
</feature>
<feature type="compositionally biased region" description="Basic and acidic residues" evidence="6">
    <location>
        <begin position="1365"/>
        <end position="1374"/>
    </location>
</feature>
<feature type="region of interest" description="Disordered" evidence="6">
    <location>
        <begin position="1365"/>
        <end position="1384"/>
    </location>
</feature>
<dbReference type="Pfam" id="PF11732">
    <property type="entry name" value="Thoc2"/>
    <property type="match status" value="1"/>
</dbReference>
<evidence type="ECO:0000256" key="5">
    <source>
        <dbReference type="SAM" id="Coils"/>
    </source>
</evidence>
<dbReference type="PANTHER" id="PTHR21597">
    <property type="entry name" value="THO2 PROTEIN"/>
    <property type="match status" value="1"/>
</dbReference>
<dbReference type="InterPro" id="IPR021726">
    <property type="entry name" value="THO_THOC2_N"/>
</dbReference>
<proteinExistence type="inferred from homology"/>
<evidence type="ECO:0000256" key="1">
    <source>
        <dbReference type="ARBA" id="ARBA00004123"/>
    </source>
</evidence>
<gene>
    <name evidence="10" type="primary">THOC2_7</name>
    <name evidence="10" type="ORF">g.85475</name>
</gene>
<feature type="region of interest" description="Disordered" evidence="6">
    <location>
        <begin position="1921"/>
        <end position="1962"/>
    </location>
</feature>
<feature type="compositionally biased region" description="Basic and acidic residues" evidence="6">
    <location>
        <begin position="1794"/>
        <end position="1853"/>
    </location>
</feature>
<evidence type="ECO:0000259" key="7">
    <source>
        <dbReference type="Pfam" id="PF11262"/>
    </source>
</evidence>
<organism evidence="10">
    <name type="scientific">Anthurium amnicola</name>
    <dbReference type="NCBI Taxonomy" id="1678845"/>
    <lineage>
        <taxon>Eukaryota</taxon>
        <taxon>Viridiplantae</taxon>
        <taxon>Streptophyta</taxon>
        <taxon>Embryophyta</taxon>
        <taxon>Tracheophyta</taxon>
        <taxon>Spermatophyta</taxon>
        <taxon>Magnoliopsida</taxon>
        <taxon>Liliopsida</taxon>
        <taxon>Araceae</taxon>
        <taxon>Pothoideae</taxon>
        <taxon>Potheae</taxon>
        <taxon>Anthurium</taxon>
    </lineage>
</organism>
<evidence type="ECO:0000313" key="10">
    <source>
        <dbReference type="EMBL" id="JAT44938.1"/>
    </source>
</evidence>
<protein>
    <recommendedName>
        <fullName evidence="3">THO complex subunit 2</fullName>
    </recommendedName>
</protein>
<feature type="compositionally biased region" description="Pro residues" evidence="6">
    <location>
        <begin position="1755"/>
        <end position="1765"/>
    </location>
</feature>
<dbReference type="Pfam" id="PF11262">
    <property type="entry name" value="Tho2"/>
    <property type="match status" value="1"/>
</dbReference>
<feature type="domain" description="THO complex subunit 2 N-terminal" evidence="9">
    <location>
        <begin position="524"/>
        <end position="670"/>
    </location>
</feature>
<evidence type="ECO:0000256" key="2">
    <source>
        <dbReference type="ARBA" id="ARBA00007857"/>
    </source>
</evidence>
<feature type="compositionally biased region" description="Basic and acidic residues" evidence="6">
    <location>
        <begin position="1570"/>
        <end position="1640"/>
    </location>
</feature>
<dbReference type="EMBL" id="GDJX01022998">
    <property type="protein sequence ID" value="JAT44938.1"/>
    <property type="molecule type" value="Transcribed_RNA"/>
</dbReference>
<dbReference type="InterPro" id="IPR032302">
    <property type="entry name" value="THOC2_N"/>
</dbReference>
<dbReference type="Pfam" id="PF16134">
    <property type="entry name" value="THOC2_N"/>
    <property type="match status" value="2"/>
</dbReference>
<feature type="region of interest" description="Disordered" evidence="6">
    <location>
        <begin position="1407"/>
        <end position="1483"/>
    </location>
</feature>
<feature type="domain" description="THO complex subunitTHOC2 C-terminal" evidence="7">
    <location>
        <begin position="997"/>
        <end position="1291"/>
    </location>
</feature>
<dbReference type="PANTHER" id="PTHR21597:SF0">
    <property type="entry name" value="THO COMPLEX SUBUNIT 2"/>
    <property type="match status" value="1"/>
</dbReference>
<feature type="domain" description="THO complex subunit 2 N-terminal" evidence="9">
    <location>
        <begin position="115"/>
        <end position="493"/>
    </location>
</feature>
<dbReference type="GO" id="GO:0006397">
    <property type="term" value="P:mRNA processing"/>
    <property type="evidence" value="ECO:0007669"/>
    <property type="project" value="InterPro"/>
</dbReference>
<evidence type="ECO:0000256" key="3">
    <source>
        <dbReference type="ARBA" id="ARBA00019596"/>
    </source>
</evidence>
<dbReference type="InterPro" id="IPR021418">
    <property type="entry name" value="THO_THOC2_C"/>
</dbReference>
<comment type="similarity">
    <text evidence="2">Belongs to the THOC2 family.</text>
</comment>
<dbReference type="InterPro" id="IPR040007">
    <property type="entry name" value="Tho2"/>
</dbReference>
<feature type="compositionally biased region" description="Basic and acidic residues" evidence="6">
    <location>
        <begin position="1415"/>
        <end position="1425"/>
    </location>
</feature>
<reference evidence="10" key="1">
    <citation type="submission" date="2015-07" db="EMBL/GenBank/DDBJ databases">
        <title>Transcriptome Assembly of Anthurium amnicola.</title>
        <authorList>
            <person name="Suzuki J."/>
        </authorList>
    </citation>
    <scope>NUCLEOTIDE SEQUENCE</scope>
</reference>